<feature type="domain" description="ORF6C" evidence="1">
    <location>
        <begin position="113"/>
        <end position="185"/>
    </location>
</feature>
<dbReference type="NCBIfam" id="TIGR02681">
    <property type="entry name" value="phage_pRha"/>
    <property type="match status" value="1"/>
</dbReference>
<protein>
    <submittedName>
        <fullName evidence="2">Rha family transcriptional regulator</fullName>
    </submittedName>
</protein>
<dbReference type="RefSeq" id="WP_380774286.1">
    <property type="nucleotide sequence ID" value="NZ_JBHUEO010000037.1"/>
</dbReference>
<sequence length="193" mass="22700">MTKLVKDVVNSELVFVEGNSVFTDSLKVAEVFQKGHDKVLRDIRNLKCSVDFRQANYGESSYKNKQGRVMPSFIMTFDGFAMLAMGYTGEKAMQFKEMYIAEFNRTRHVLESNKVTLLSKEQKEIQNAVCRVIHTHYPLLRDGARRKYFSRIYSDLKNRYGVNSYRDIRRHDFKEALEFIRNWDSSKLESRPN</sequence>
<accession>A0ABW4KK54</accession>
<keyword evidence="3" id="KW-1185">Reference proteome</keyword>
<proteinExistence type="predicted"/>
<evidence type="ECO:0000313" key="3">
    <source>
        <dbReference type="Proteomes" id="UP001597301"/>
    </source>
</evidence>
<dbReference type="Proteomes" id="UP001597301">
    <property type="component" value="Unassembled WGS sequence"/>
</dbReference>
<comment type="caution">
    <text evidence="2">The sequence shown here is derived from an EMBL/GenBank/DDBJ whole genome shotgun (WGS) entry which is preliminary data.</text>
</comment>
<evidence type="ECO:0000313" key="2">
    <source>
        <dbReference type="EMBL" id="MFD1707573.1"/>
    </source>
</evidence>
<evidence type="ECO:0000259" key="1">
    <source>
        <dbReference type="Pfam" id="PF10552"/>
    </source>
</evidence>
<name>A0ABW4KK54_9BACI</name>
<dbReference type="InterPro" id="IPR018878">
    <property type="entry name" value="ORF6C_dom"/>
</dbReference>
<organism evidence="2 3">
    <name type="scientific">Siminovitchia sediminis</name>
    <dbReference type="NCBI Taxonomy" id="1274353"/>
    <lineage>
        <taxon>Bacteria</taxon>
        <taxon>Bacillati</taxon>
        <taxon>Bacillota</taxon>
        <taxon>Bacilli</taxon>
        <taxon>Bacillales</taxon>
        <taxon>Bacillaceae</taxon>
        <taxon>Siminovitchia</taxon>
    </lineage>
</organism>
<dbReference type="Pfam" id="PF09669">
    <property type="entry name" value="Phage_pRha"/>
    <property type="match status" value="1"/>
</dbReference>
<dbReference type="EMBL" id="JBHUEO010000037">
    <property type="protein sequence ID" value="MFD1707573.1"/>
    <property type="molecule type" value="Genomic_DNA"/>
</dbReference>
<reference evidence="3" key="1">
    <citation type="journal article" date="2019" name="Int. J. Syst. Evol. Microbiol.">
        <title>The Global Catalogue of Microorganisms (GCM) 10K type strain sequencing project: providing services to taxonomists for standard genome sequencing and annotation.</title>
        <authorList>
            <consortium name="The Broad Institute Genomics Platform"/>
            <consortium name="The Broad Institute Genome Sequencing Center for Infectious Disease"/>
            <person name="Wu L."/>
            <person name="Ma J."/>
        </authorList>
    </citation>
    <scope>NUCLEOTIDE SEQUENCE [LARGE SCALE GENOMIC DNA]</scope>
    <source>
        <strain evidence="3">CGMCC 1.12295</strain>
    </source>
</reference>
<dbReference type="Pfam" id="PF10552">
    <property type="entry name" value="ORF6C"/>
    <property type="match status" value="1"/>
</dbReference>
<gene>
    <name evidence="2" type="ORF">ACFSCZ_12645</name>
</gene>
<dbReference type="InterPro" id="IPR014054">
    <property type="entry name" value="Phage_regulatory_Rha"/>
</dbReference>